<gene>
    <name evidence="3" type="ORF">FN846DRAFT_892095</name>
</gene>
<feature type="compositionally biased region" description="Polar residues" evidence="1">
    <location>
        <begin position="131"/>
        <end position="155"/>
    </location>
</feature>
<evidence type="ECO:0000313" key="3">
    <source>
        <dbReference type="EMBL" id="KAA8900480.1"/>
    </source>
</evidence>
<dbReference type="InParanoid" id="A0A5J5ERF0"/>
<evidence type="ECO:0000259" key="2">
    <source>
        <dbReference type="PROSITE" id="PS50181"/>
    </source>
</evidence>
<evidence type="ECO:0000256" key="1">
    <source>
        <dbReference type="SAM" id="MobiDB-lite"/>
    </source>
</evidence>
<dbReference type="PROSITE" id="PS50181">
    <property type="entry name" value="FBOX"/>
    <property type="match status" value="1"/>
</dbReference>
<dbReference type="AlphaFoldDB" id="A0A5J5ERF0"/>
<feature type="compositionally biased region" description="Pro residues" evidence="1">
    <location>
        <begin position="163"/>
        <end position="178"/>
    </location>
</feature>
<dbReference type="InterPro" id="IPR001810">
    <property type="entry name" value="F-box_dom"/>
</dbReference>
<sequence length="541" mass="60320">MTTPRQRSRSFGFSAVLGTKIISAPPASPPASPVSPSCSFTTYRVRVYAKDGRDYRYTEIGPTIHVPAIEISPPEEAAAGFLDPRAMLASRASTFPESEGHRRARSVDANKPLPPLPHHQRRVSAPALGNLDTSCGTYQDRAVSTETTPPSSPAESFSVPERYPSPPFRLPPSPPVTPHSPVRGMSQDSLPWLSLELATPDGDGSTTPNEKQPFIDFSPPTSPFECEFPEFFPPGETRSSIMEMYSRVLLSLPEEVLFNIFVHLPTATEVTSLALAHPKLYRIFKANSAEIVSNVANRRLYPALRHLLSAYGITHSSFSTYEATLKHFCTTTTSIKAAIRKRCSNFLSKHLLTPMSFHDDEAFDEAILNVWGFSVLFSSRIGEKEAQVAWLKSRNFSIQELKDLLEVYQCIGVLLGPLTSDISLAVKAGVVEELGEGRQLETEEAVELWAVWLQTLDLQTLRPVIEVPEEDEAGRWDAIVRAGLWRWNGKENRMRVRKNMLRLHLKGAVGEVYKELSERERRGSLEEKWGPESLWGATCEF</sequence>
<dbReference type="Proteomes" id="UP000326924">
    <property type="component" value="Unassembled WGS sequence"/>
</dbReference>
<dbReference type="EMBL" id="VXIS01000153">
    <property type="protein sequence ID" value="KAA8900480.1"/>
    <property type="molecule type" value="Genomic_DNA"/>
</dbReference>
<feature type="domain" description="F-box" evidence="2">
    <location>
        <begin position="246"/>
        <end position="295"/>
    </location>
</feature>
<comment type="caution">
    <text evidence="3">The sequence shown here is derived from an EMBL/GenBank/DDBJ whole genome shotgun (WGS) entry which is preliminary data.</text>
</comment>
<organism evidence="3 4">
    <name type="scientific">Sphaerosporella brunnea</name>
    <dbReference type="NCBI Taxonomy" id="1250544"/>
    <lineage>
        <taxon>Eukaryota</taxon>
        <taxon>Fungi</taxon>
        <taxon>Dikarya</taxon>
        <taxon>Ascomycota</taxon>
        <taxon>Pezizomycotina</taxon>
        <taxon>Pezizomycetes</taxon>
        <taxon>Pezizales</taxon>
        <taxon>Pyronemataceae</taxon>
        <taxon>Sphaerosporella</taxon>
    </lineage>
</organism>
<accession>A0A5J5ERF0</accession>
<reference evidence="3 4" key="1">
    <citation type="submission" date="2019-09" db="EMBL/GenBank/DDBJ databases">
        <title>Draft genome of the ectomycorrhizal ascomycete Sphaerosporella brunnea.</title>
        <authorList>
            <consortium name="DOE Joint Genome Institute"/>
            <person name="Benucci G.M."/>
            <person name="Marozzi G."/>
            <person name="Antonielli L."/>
            <person name="Sanchez S."/>
            <person name="Marco P."/>
            <person name="Wang X."/>
            <person name="Falini L.B."/>
            <person name="Barry K."/>
            <person name="Haridas S."/>
            <person name="Lipzen A."/>
            <person name="Labutti K."/>
            <person name="Grigoriev I.V."/>
            <person name="Murat C."/>
            <person name="Martin F."/>
            <person name="Albertini E."/>
            <person name="Donnini D."/>
            <person name="Bonito G."/>
        </authorList>
    </citation>
    <scope>NUCLEOTIDE SEQUENCE [LARGE SCALE GENOMIC DNA]</scope>
    <source>
        <strain evidence="3 4">Sb_GMNB300</strain>
    </source>
</reference>
<feature type="compositionally biased region" description="Basic and acidic residues" evidence="1">
    <location>
        <begin position="98"/>
        <end position="108"/>
    </location>
</feature>
<proteinExistence type="predicted"/>
<keyword evidence="4" id="KW-1185">Reference proteome</keyword>
<protein>
    <recommendedName>
        <fullName evidence="2">F-box domain-containing protein</fullName>
    </recommendedName>
</protein>
<feature type="region of interest" description="Disordered" evidence="1">
    <location>
        <begin position="94"/>
        <end position="187"/>
    </location>
</feature>
<dbReference type="OrthoDB" id="5376710at2759"/>
<name>A0A5J5ERF0_9PEZI</name>
<evidence type="ECO:0000313" key="4">
    <source>
        <dbReference type="Proteomes" id="UP000326924"/>
    </source>
</evidence>